<feature type="domain" description="Chitin-binding type-2" evidence="2">
    <location>
        <begin position="26"/>
        <end position="93"/>
    </location>
</feature>
<dbReference type="AlphaFoldDB" id="A0A9P0JB68"/>
<name>A0A9P0JB68_9DIPT</name>
<reference evidence="3" key="2">
    <citation type="submission" date="2022-10" db="EMBL/GenBank/DDBJ databases">
        <authorList>
            <consortium name="ENA_rothamsted_submissions"/>
            <consortium name="culmorum"/>
            <person name="King R."/>
        </authorList>
    </citation>
    <scope>NUCLEOTIDE SEQUENCE</scope>
</reference>
<dbReference type="Proteomes" id="UP001153620">
    <property type="component" value="Chromosome 4"/>
</dbReference>
<dbReference type="GO" id="GO:0008061">
    <property type="term" value="F:chitin binding"/>
    <property type="evidence" value="ECO:0007669"/>
    <property type="project" value="InterPro"/>
</dbReference>
<feature type="domain" description="Chitin-binding type-2" evidence="2">
    <location>
        <begin position="122"/>
        <end position="178"/>
    </location>
</feature>
<proteinExistence type="predicted"/>
<dbReference type="OrthoDB" id="676979at2759"/>
<dbReference type="InterPro" id="IPR002557">
    <property type="entry name" value="Chitin-bd_dom"/>
</dbReference>
<accession>A0A9P0JB68</accession>
<dbReference type="SMART" id="SM00494">
    <property type="entry name" value="ChtBD2"/>
    <property type="match status" value="2"/>
</dbReference>
<dbReference type="PROSITE" id="PS50940">
    <property type="entry name" value="CHIT_BIND_II"/>
    <property type="match status" value="2"/>
</dbReference>
<dbReference type="SUPFAM" id="SSF57625">
    <property type="entry name" value="Invertebrate chitin-binding proteins"/>
    <property type="match status" value="2"/>
</dbReference>
<evidence type="ECO:0000313" key="4">
    <source>
        <dbReference type="Proteomes" id="UP001153620"/>
    </source>
</evidence>
<dbReference type="EMBL" id="OU895880">
    <property type="protein sequence ID" value="CAH1735291.1"/>
    <property type="molecule type" value="Genomic_DNA"/>
</dbReference>
<dbReference type="Gene3D" id="2.170.140.10">
    <property type="entry name" value="Chitin binding domain"/>
    <property type="match status" value="1"/>
</dbReference>
<evidence type="ECO:0000259" key="2">
    <source>
        <dbReference type="PROSITE" id="PS50940"/>
    </source>
</evidence>
<keyword evidence="1" id="KW-0732">Signal</keyword>
<keyword evidence="4" id="KW-1185">Reference proteome</keyword>
<evidence type="ECO:0000313" key="3">
    <source>
        <dbReference type="EMBL" id="CAH1735291.1"/>
    </source>
</evidence>
<organism evidence="3 4">
    <name type="scientific">Chironomus riparius</name>
    <dbReference type="NCBI Taxonomy" id="315576"/>
    <lineage>
        <taxon>Eukaryota</taxon>
        <taxon>Metazoa</taxon>
        <taxon>Ecdysozoa</taxon>
        <taxon>Arthropoda</taxon>
        <taxon>Hexapoda</taxon>
        <taxon>Insecta</taxon>
        <taxon>Pterygota</taxon>
        <taxon>Neoptera</taxon>
        <taxon>Endopterygota</taxon>
        <taxon>Diptera</taxon>
        <taxon>Nematocera</taxon>
        <taxon>Chironomoidea</taxon>
        <taxon>Chironomidae</taxon>
        <taxon>Chironominae</taxon>
        <taxon>Chironomus</taxon>
    </lineage>
</organism>
<dbReference type="GO" id="GO:0005576">
    <property type="term" value="C:extracellular region"/>
    <property type="evidence" value="ECO:0007669"/>
    <property type="project" value="InterPro"/>
</dbReference>
<feature type="signal peptide" evidence="1">
    <location>
        <begin position="1"/>
        <end position="21"/>
    </location>
</feature>
<reference evidence="3" key="1">
    <citation type="submission" date="2022-01" db="EMBL/GenBank/DDBJ databases">
        <authorList>
            <person name="King R."/>
        </authorList>
    </citation>
    <scope>NUCLEOTIDE SEQUENCE</scope>
</reference>
<gene>
    <name evidence="3" type="ORF">CHIRRI_LOCUS14568</name>
</gene>
<dbReference type="Pfam" id="PF01607">
    <property type="entry name" value="CBM_14"/>
    <property type="match status" value="2"/>
</dbReference>
<dbReference type="InterPro" id="IPR036508">
    <property type="entry name" value="Chitin-bd_dom_sf"/>
</dbReference>
<feature type="chain" id="PRO_5040326385" description="Chitin-binding type-2 domain-containing protein" evidence="1">
    <location>
        <begin position="22"/>
        <end position="182"/>
    </location>
</feature>
<sequence length="182" mass="20551">MKLFYCVFGIILLQSVAQINGQDVGPSFCTDRGHSTGAFPHPSNCNSFVICIFSVPFVQECEGDSVFVQYPQENPGDDPFGRCEPSYPGTCDLVTTTTATTTTTTYEPSTNETTTYGPEIPRDICDGILFRRIPHQNNCYQYYFCIAQVPHLGECLDHQIFHPEWNICIRGNRDQCRFCLFC</sequence>
<protein>
    <recommendedName>
        <fullName evidence="2">Chitin-binding type-2 domain-containing protein</fullName>
    </recommendedName>
</protein>
<evidence type="ECO:0000256" key="1">
    <source>
        <dbReference type="SAM" id="SignalP"/>
    </source>
</evidence>